<organism evidence="1">
    <name type="scientific">Anguilla anguilla</name>
    <name type="common">European freshwater eel</name>
    <name type="synonym">Muraena anguilla</name>
    <dbReference type="NCBI Taxonomy" id="7936"/>
    <lineage>
        <taxon>Eukaryota</taxon>
        <taxon>Metazoa</taxon>
        <taxon>Chordata</taxon>
        <taxon>Craniata</taxon>
        <taxon>Vertebrata</taxon>
        <taxon>Euteleostomi</taxon>
        <taxon>Actinopterygii</taxon>
        <taxon>Neopterygii</taxon>
        <taxon>Teleostei</taxon>
        <taxon>Anguilliformes</taxon>
        <taxon>Anguillidae</taxon>
        <taxon>Anguilla</taxon>
    </lineage>
</organism>
<accession>A0A0E9UVI7</accession>
<dbReference type="AlphaFoldDB" id="A0A0E9UVI7"/>
<evidence type="ECO:0000313" key="1">
    <source>
        <dbReference type="EMBL" id="JAH69751.1"/>
    </source>
</evidence>
<protein>
    <submittedName>
        <fullName evidence="1">Uncharacterized protein</fullName>
    </submittedName>
</protein>
<sequence length="48" mass="5326">MLTVALHGLCPGSNVGSQERSYPQDYAAIRSVFYKKGLCVYLARQGNY</sequence>
<dbReference type="EMBL" id="GBXM01038826">
    <property type="protein sequence ID" value="JAH69751.1"/>
    <property type="molecule type" value="Transcribed_RNA"/>
</dbReference>
<reference evidence="1" key="1">
    <citation type="submission" date="2014-11" db="EMBL/GenBank/DDBJ databases">
        <authorList>
            <person name="Amaro Gonzalez C."/>
        </authorList>
    </citation>
    <scope>NUCLEOTIDE SEQUENCE</scope>
</reference>
<proteinExistence type="predicted"/>
<name>A0A0E9UVI7_ANGAN</name>
<reference evidence="1" key="2">
    <citation type="journal article" date="2015" name="Fish Shellfish Immunol.">
        <title>Early steps in the European eel (Anguilla anguilla)-Vibrio vulnificus interaction in the gills: Role of the RtxA13 toxin.</title>
        <authorList>
            <person name="Callol A."/>
            <person name="Pajuelo D."/>
            <person name="Ebbesson L."/>
            <person name="Teles M."/>
            <person name="MacKenzie S."/>
            <person name="Amaro C."/>
        </authorList>
    </citation>
    <scope>NUCLEOTIDE SEQUENCE</scope>
</reference>